<feature type="region of interest" description="Disordered" evidence="1">
    <location>
        <begin position="45"/>
        <end position="65"/>
    </location>
</feature>
<name>A0A9N7V206_PLEPL</name>
<sequence length="106" mass="11433">MVPFSLSTVGQRRGPTHAWAVGLSKSLRRWGEEFTWWGGRPVIAAGPRDANGSADKSSGGRSVGRSPRCALLRLLLLLLLHAAHPQSLRCLSGSCQPATRQTSRSE</sequence>
<proteinExistence type="predicted"/>
<reference evidence="2" key="1">
    <citation type="submission" date="2020-03" db="EMBL/GenBank/DDBJ databases">
        <authorList>
            <person name="Weist P."/>
        </authorList>
    </citation>
    <scope>NUCLEOTIDE SEQUENCE</scope>
</reference>
<evidence type="ECO:0000256" key="1">
    <source>
        <dbReference type="SAM" id="MobiDB-lite"/>
    </source>
</evidence>
<keyword evidence="3" id="KW-1185">Reference proteome</keyword>
<protein>
    <submittedName>
        <fullName evidence="2">Uncharacterized protein</fullName>
    </submittedName>
</protein>
<dbReference type="Proteomes" id="UP001153269">
    <property type="component" value="Unassembled WGS sequence"/>
</dbReference>
<evidence type="ECO:0000313" key="3">
    <source>
        <dbReference type="Proteomes" id="UP001153269"/>
    </source>
</evidence>
<gene>
    <name evidence="2" type="ORF">PLEPLA_LOCUS29066</name>
</gene>
<comment type="caution">
    <text evidence="2">The sequence shown here is derived from an EMBL/GenBank/DDBJ whole genome shotgun (WGS) entry which is preliminary data.</text>
</comment>
<evidence type="ECO:0000313" key="2">
    <source>
        <dbReference type="EMBL" id="CAB1441286.1"/>
    </source>
</evidence>
<accession>A0A9N7V206</accession>
<dbReference type="AlphaFoldDB" id="A0A9N7V206"/>
<organism evidence="2 3">
    <name type="scientific">Pleuronectes platessa</name>
    <name type="common">European plaice</name>
    <dbReference type="NCBI Taxonomy" id="8262"/>
    <lineage>
        <taxon>Eukaryota</taxon>
        <taxon>Metazoa</taxon>
        <taxon>Chordata</taxon>
        <taxon>Craniata</taxon>
        <taxon>Vertebrata</taxon>
        <taxon>Euteleostomi</taxon>
        <taxon>Actinopterygii</taxon>
        <taxon>Neopterygii</taxon>
        <taxon>Teleostei</taxon>
        <taxon>Neoteleostei</taxon>
        <taxon>Acanthomorphata</taxon>
        <taxon>Carangaria</taxon>
        <taxon>Pleuronectiformes</taxon>
        <taxon>Pleuronectoidei</taxon>
        <taxon>Pleuronectidae</taxon>
        <taxon>Pleuronectes</taxon>
    </lineage>
</organism>
<dbReference type="EMBL" id="CADEAL010002602">
    <property type="protein sequence ID" value="CAB1441286.1"/>
    <property type="molecule type" value="Genomic_DNA"/>
</dbReference>